<reference evidence="2" key="1">
    <citation type="submission" date="2022-10" db="EMBL/GenBank/DDBJ databases">
        <title>Adaptive evolution leads to modifications in subtelomeric GC content in a zoonotic Cryptosporidium species.</title>
        <authorList>
            <person name="Li J."/>
            <person name="Feng Y."/>
            <person name="Xiao L."/>
        </authorList>
    </citation>
    <scope>NUCLEOTIDE SEQUENCE</scope>
    <source>
        <strain evidence="2">33844</strain>
    </source>
</reference>
<sequence>MYNQFSEEICTSSPSCLNLAERIGESKIVKKVKVKEKIYTIKTIIDRQIGTDWVNSKISSNIIPSQDDIESQIAVILSNCNLNTITLRKLYALLSTCFNVNLLNTDIHNIFQIIRENISKVNKPNENDMKKKKFVTRKNTMKGLEQIDRWGRCSNGKTI</sequence>
<comment type="caution">
    <text evidence="2">The sequence shown here is derived from an EMBL/GenBank/DDBJ whole genome shotgun (WGS) entry which is preliminary data.</text>
</comment>
<feature type="domain" description="DEK-C" evidence="1">
    <location>
        <begin position="64"/>
        <end position="103"/>
    </location>
</feature>
<proteinExistence type="predicted"/>
<dbReference type="Pfam" id="PF08766">
    <property type="entry name" value="DEK_C"/>
    <property type="match status" value="1"/>
</dbReference>
<organism evidence="2">
    <name type="scientific">Cryptosporidium canis</name>
    <dbReference type="NCBI Taxonomy" id="195482"/>
    <lineage>
        <taxon>Eukaryota</taxon>
        <taxon>Sar</taxon>
        <taxon>Alveolata</taxon>
        <taxon>Apicomplexa</taxon>
        <taxon>Conoidasida</taxon>
        <taxon>Coccidia</taxon>
        <taxon>Eucoccidiorida</taxon>
        <taxon>Eimeriorina</taxon>
        <taxon>Cryptosporidiidae</taxon>
        <taxon>Cryptosporidium</taxon>
    </lineage>
</organism>
<dbReference type="InterPro" id="IPR014876">
    <property type="entry name" value="DEK_C"/>
</dbReference>
<name>A0A9D5DFC8_9CRYT</name>
<evidence type="ECO:0000259" key="1">
    <source>
        <dbReference type="Pfam" id="PF08766"/>
    </source>
</evidence>
<gene>
    <name evidence="2" type="ORF">OJ253_2341</name>
</gene>
<evidence type="ECO:0000313" key="2">
    <source>
        <dbReference type="EMBL" id="KAJ1607469.1"/>
    </source>
</evidence>
<protein>
    <submittedName>
        <fullName evidence="2">SWIB domain-containing protein</fullName>
    </submittedName>
</protein>
<dbReference type="SUPFAM" id="SSF109715">
    <property type="entry name" value="DEK C-terminal domain"/>
    <property type="match status" value="1"/>
</dbReference>
<dbReference type="OrthoDB" id="339835at2759"/>
<dbReference type="Proteomes" id="UP001067231">
    <property type="component" value="Unassembled WGS sequence"/>
</dbReference>
<dbReference type="EMBL" id="JAPCXC010000058">
    <property type="protein sequence ID" value="KAJ1607469.1"/>
    <property type="molecule type" value="Genomic_DNA"/>
</dbReference>
<accession>A0A9D5DFC8</accession>
<dbReference type="AlphaFoldDB" id="A0A9D5DFC8"/>